<evidence type="ECO:0000256" key="6">
    <source>
        <dbReference type="ARBA" id="ARBA00022989"/>
    </source>
</evidence>
<gene>
    <name evidence="9" type="ORF">GCM10022288_04630</name>
</gene>
<evidence type="ECO:0000313" key="9">
    <source>
        <dbReference type="EMBL" id="GAA4184225.1"/>
    </source>
</evidence>
<feature type="transmembrane region" description="Helical" evidence="8">
    <location>
        <begin position="218"/>
        <end position="239"/>
    </location>
</feature>
<proteinExistence type="inferred from homology"/>
<comment type="caution">
    <text evidence="9">The sequence shown here is derived from an EMBL/GenBank/DDBJ whole genome shotgun (WGS) entry which is preliminary data.</text>
</comment>
<feature type="transmembrane region" description="Helical" evidence="8">
    <location>
        <begin position="157"/>
        <end position="183"/>
    </location>
</feature>
<keyword evidence="5 8" id="KW-0812">Transmembrane</keyword>
<sequence>MPQQPGPRTLWANLSNPFAVGFTLTLGGLAALVLGLAISSLSQILAYIAIALFAALGLDPVVGRLERTGLARAWGIVIVFAGFAVLLAAALWLIVPATLSQENAFLHDLPARVGDFRRSDVYDWLTQAFGSGVDSALTEAEGVLTDPARLADLGGGLVHLAVTVGTALSGFVVVLVLSLYFLASLPAMKTAFTRLMPARTRATASGMVAQIADAIGSYLGGMVVLAFFNAVIVFLLFLILRLPFPVLMAVVAFGVTLVPLVGSVIFWVLGTAVGLFGGPVQAVVFAAVYLVYMQVEAYVLTPRVMSRAVAVPGALVVIGALVGGTLLGILGALVAIPVTASVLLIVKQLVIPRQDAKV</sequence>
<keyword evidence="4" id="KW-1003">Cell membrane</keyword>
<keyword evidence="6 8" id="KW-1133">Transmembrane helix</keyword>
<feature type="transmembrane region" description="Helical" evidence="8">
    <location>
        <begin position="44"/>
        <end position="62"/>
    </location>
</feature>
<evidence type="ECO:0000256" key="3">
    <source>
        <dbReference type="ARBA" id="ARBA00022448"/>
    </source>
</evidence>
<feature type="transmembrane region" description="Helical" evidence="8">
    <location>
        <begin position="328"/>
        <end position="346"/>
    </location>
</feature>
<evidence type="ECO:0000256" key="5">
    <source>
        <dbReference type="ARBA" id="ARBA00022692"/>
    </source>
</evidence>
<evidence type="ECO:0000256" key="1">
    <source>
        <dbReference type="ARBA" id="ARBA00004651"/>
    </source>
</evidence>
<dbReference type="RefSeq" id="WP_344773398.1">
    <property type="nucleotide sequence ID" value="NZ_BAABBX010000003.1"/>
</dbReference>
<comment type="subcellular location">
    <subcellularLocation>
        <location evidence="1">Cell membrane</location>
        <topology evidence="1">Multi-pass membrane protein</topology>
    </subcellularLocation>
</comment>
<keyword evidence="7 8" id="KW-0472">Membrane</keyword>
<keyword evidence="10" id="KW-1185">Reference proteome</keyword>
<protein>
    <submittedName>
        <fullName evidence="9">AI-2E family transporter</fullName>
    </submittedName>
</protein>
<accession>A0ABP8AHX4</accession>
<keyword evidence="3" id="KW-0813">Transport</keyword>
<evidence type="ECO:0000256" key="4">
    <source>
        <dbReference type="ARBA" id="ARBA00022475"/>
    </source>
</evidence>
<dbReference type="Proteomes" id="UP001500213">
    <property type="component" value="Unassembled WGS sequence"/>
</dbReference>
<reference evidence="10" key="1">
    <citation type="journal article" date="2019" name="Int. J. Syst. Evol. Microbiol.">
        <title>The Global Catalogue of Microorganisms (GCM) 10K type strain sequencing project: providing services to taxonomists for standard genome sequencing and annotation.</title>
        <authorList>
            <consortium name="The Broad Institute Genomics Platform"/>
            <consortium name="The Broad Institute Genome Sequencing Center for Infectious Disease"/>
            <person name="Wu L."/>
            <person name="Ma J."/>
        </authorList>
    </citation>
    <scope>NUCLEOTIDE SEQUENCE [LARGE SCALE GENOMIC DNA]</scope>
    <source>
        <strain evidence="10">JCM 17593</strain>
    </source>
</reference>
<feature type="transmembrane region" description="Helical" evidence="8">
    <location>
        <begin position="18"/>
        <end position="38"/>
    </location>
</feature>
<evidence type="ECO:0000256" key="2">
    <source>
        <dbReference type="ARBA" id="ARBA00009773"/>
    </source>
</evidence>
<dbReference type="PANTHER" id="PTHR21716:SF53">
    <property type="entry name" value="PERMEASE PERM-RELATED"/>
    <property type="match status" value="1"/>
</dbReference>
<dbReference type="Pfam" id="PF01594">
    <property type="entry name" value="AI-2E_transport"/>
    <property type="match status" value="1"/>
</dbReference>
<comment type="similarity">
    <text evidence="2">Belongs to the autoinducer-2 exporter (AI-2E) (TC 2.A.86) family.</text>
</comment>
<evidence type="ECO:0000313" key="10">
    <source>
        <dbReference type="Proteomes" id="UP001500213"/>
    </source>
</evidence>
<organism evidence="9 10">
    <name type="scientific">Gryllotalpicola kribbensis</name>
    <dbReference type="NCBI Taxonomy" id="993084"/>
    <lineage>
        <taxon>Bacteria</taxon>
        <taxon>Bacillati</taxon>
        <taxon>Actinomycetota</taxon>
        <taxon>Actinomycetes</taxon>
        <taxon>Micrococcales</taxon>
        <taxon>Microbacteriaceae</taxon>
        <taxon>Gryllotalpicola</taxon>
    </lineage>
</organism>
<feature type="transmembrane region" description="Helical" evidence="8">
    <location>
        <begin position="275"/>
        <end position="292"/>
    </location>
</feature>
<feature type="transmembrane region" description="Helical" evidence="8">
    <location>
        <begin position="74"/>
        <end position="95"/>
    </location>
</feature>
<dbReference type="EMBL" id="BAABBX010000003">
    <property type="protein sequence ID" value="GAA4184225.1"/>
    <property type="molecule type" value="Genomic_DNA"/>
</dbReference>
<evidence type="ECO:0000256" key="7">
    <source>
        <dbReference type="ARBA" id="ARBA00023136"/>
    </source>
</evidence>
<name>A0ABP8AHX4_9MICO</name>
<feature type="transmembrane region" description="Helical" evidence="8">
    <location>
        <begin position="246"/>
        <end position="269"/>
    </location>
</feature>
<dbReference type="InterPro" id="IPR002549">
    <property type="entry name" value="AI-2E-like"/>
</dbReference>
<evidence type="ECO:0000256" key="8">
    <source>
        <dbReference type="SAM" id="Phobius"/>
    </source>
</evidence>
<dbReference type="PANTHER" id="PTHR21716">
    <property type="entry name" value="TRANSMEMBRANE PROTEIN"/>
    <property type="match status" value="1"/>
</dbReference>